<keyword evidence="4" id="KW-0804">Transcription</keyword>
<evidence type="ECO:0000256" key="2">
    <source>
        <dbReference type="ARBA" id="ARBA00023015"/>
    </source>
</evidence>
<comment type="caution">
    <text evidence="6">The sequence shown here is derived from an EMBL/GenBank/DDBJ whole genome shotgun (WGS) entry which is preliminary data.</text>
</comment>
<dbReference type="InterPro" id="IPR047057">
    <property type="entry name" value="MerR_fam"/>
</dbReference>
<name>A0A9W6GPG4_9FUSO</name>
<protein>
    <recommendedName>
        <fullName evidence="5">HTH merR-type domain-containing protein</fullName>
    </recommendedName>
</protein>
<dbReference type="InterPro" id="IPR000551">
    <property type="entry name" value="MerR-type_HTH_dom"/>
</dbReference>
<dbReference type="Gene3D" id="1.10.1660.10">
    <property type="match status" value="1"/>
</dbReference>
<evidence type="ECO:0000259" key="5">
    <source>
        <dbReference type="PROSITE" id="PS50937"/>
    </source>
</evidence>
<evidence type="ECO:0000313" key="7">
    <source>
        <dbReference type="Proteomes" id="UP001144471"/>
    </source>
</evidence>
<evidence type="ECO:0000256" key="3">
    <source>
        <dbReference type="ARBA" id="ARBA00023125"/>
    </source>
</evidence>
<dbReference type="PANTHER" id="PTHR30204">
    <property type="entry name" value="REDOX-CYCLING DRUG-SENSING TRANSCRIPTIONAL ACTIVATOR SOXR"/>
    <property type="match status" value="1"/>
</dbReference>
<dbReference type="PROSITE" id="PS50937">
    <property type="entry name" value="HTH_MERR_2"/>
    <property type="match status" value="1"/>
</dbReference>
<evidence type="ECO:0000313" key="6">
    <source>
        <dbReference type="EMBL" id="GLI57596.1"/>
    </source>
</evidence>
<dbReference type="SMART" id="SM00422">
    <property type="entry name" value="HTH_MERR"/>
    <property type="match status" value="1"/>
</dbReference>
<feature type="domain" description="HTH merR-type" evidence="5">
    <location>
        <begin position="1"/>
        <end position="69"/>
    </location>
</feature>
<gene>
    <name evidence="6" type="ORF">PM10SUCC1_31100</name>
</gene>
<dbReference type="RefSeq" id="WP_281837261.1">
    <property type="nucleotide sequence ID" value="NZ_BSDY01000020.1"/>
</dbReference>
<dbReference type="PANTHER" id="PTHR30204:SF69">
    <property type="entry name" value="MERR-FAMILY TRANSCRIPTIONAL REGULATOR"/>
    <property type="match status" value="1"/>
</dbReference>
<reference evidence="6" key="1">
    <citation type="submission" date="2022-12" db="EMBL/GenBank/DDBJ databases">
        <title>Reference genome sequencing for broad-spectrum identification of bacterial and archaeal isolates by mass spectrometry.</title>
        <authorList>
            <person name="Sekiguchi Y."/>
            <person name="Tourlousse D.M."/>
        </authorList>
    </citation>
    <scope>NUCLEOTIDE SEQUENCE</scope>
    <source>
        <strain evidence="6">10succ1</strain>
    </source>
</reference>
<keyword evidence="3" id="KW-0238">DNA-binding</keyword>
<dbReference type="GO" id="GO:0003700">
    <property type="term" value="F:DNA-binding transcription factor activity"/>
    <property type="evidence" value="ECO:0007669"/>
    <property type="project" value="InterPro"/>
</dbReference>
<dbReference type="GO" id="GO:0003677">
    <property type="term" value="F:DNA binding"/>
    <property type="evidence" value="ECO:0007669"/>
    <property type="project" value="UniProtKB-KW"/>
</dbReference>
<keyword evidence="2" id="KW-0805">Transcription regulation</keyword>
<dbReference type="EMBL" id="BSDY01000020">
    <property type="protein sequence ID" value="GLI57596.1"/>
    <property type="molecule type" value="Genomic_DNA"/>
</dbReference>
<organism evidence="6 7">
    <name type="scientific">Propionigenium maris DSM 9537</name>
    <dbReference type="NCBI Taxonomy" id="1123000"/>
    <lineage>
        <taxon>Bacteria</taxon>
        <taxon>Fusobacteriati</taxon>
        <taxon>Fusobacteriota</taxon>
        <taxon>Fusobacteriia</taxon>
        <taxon>Fusobacteriales</taxon>
        <taxon>Fusobacteriaceae</taxon>
        <taxon>Propionigenium</taxon>
    </lineage>
</organism>
<dbReference type="Proteomes" id="UP001144471">
    <property type="component" value="Unassembled WGS sequence"/>
</dbReference>
<evidence type="ECO:0000256" key="1">
    <source>
        <dbReference type="ARBA" id="ARBA00022491"/>
    </source>
</evidence>
<dbReference type="InterPro" id="IPR009061">
    <property type="entry name" value="DNA-bd_dom_put_sf"/>
</dbReference>
<accession>A0A9W6GPG4</accession>
<dbReference type="Pfam" id="PF13411">
    <property type="entry name" value="MerR_1"/>
    <property type="match status" value="1"/>
</dbReference>
<dbReference type="AlphaFoldDB" id="A0A9W6GPG4"/>
<proteinExistence type="predicted"/>
<dbReference type="SUPFAM" id="SSF46955">
    <property type="entry name" value="Putative DNA-binding domain"/>
    <property type="match status" value="1"/>
</dbReference>
<keyword evidence="1" id="KW-0678">Repressor</keyword>
<keyword evidence="7" id="KW-1185">Reference proteome</keyword>
<evidence type="ECO:0000256" key="4">
    <source>
        <dbReference type="ARBA" id="ARBA00023163"/>
    </source>
</evidence>
<sequence>MCSIGEVCRALDITPRTLRYYDEIGLLKPASQERGKRIYSEREFLKLKKILLMKRVGFSLDKIQETLDGSSVESVESILVENYKSQLEELNRLKRSIGVTHRWMKSLENNSSGIEDGEISIETLEEQKFVWTEVAREEMKELEALKLIKWSQENLDSTGDRYGFTLREDGRATGTLVLHNDQCGGAQEAMRTLEGGRYVTYEYSQDESLEEIMFLIKLYTIEHKIKVKNEFFLLRSISQTALKSEVRNKLVVKILGN</sequence>